<name>A0AAV3XMD4_9CYAN</name>
<dbReference type="RefSeq" id="WP_226586743.1">
    <property type="nucleotide sequence ID" value="NZ_BLAY01000097.1"/>
</dbReference>
<evidence type="ECO:0000313" key="2">
    <source>
        <dbReference type="Proteomes" id="UP001050975"/>
    </source>
</evidence>
<dbReference type="EMBL" id="BLAY01000097">
    <property type="protein sequence ID" value="GET40692.1"/>
    <property type="molecule type" value="Genomic_DNA"/>
</dbReference>
<evidence type="ECO:0000313" key="1">
    <source>
        <dbReference type="EMBL" id="GET40692.1"/>
    </source>
</evidence>
<comment type="caution">
    <text evidence="1">The sequence shown here is derived from an EMBL/GenBank/DDBJ whole genome shotgun (WGS) entry which is preliminary data.</text>
</comment>
<gene>
    <name evidence="1" type="ORF">MiSe_55030</name>
</gene>
<proteinExistence type="predicted"/>
<dbReference type="Proteomes" id="UP001050975">
    <property type="component" value="Unassembled WGS sequence"/>
</dbReference>
<sequence length="391" mass="43754">MALNLAHLCLLPPQDLLSSYQLSHPVAIQLHQALTQFQQALSGEESLQANTINAALHQLTPVEVIPLTKEFSTGTNLKCQQVQEFDRYMEVEHVKSEAPASLIVASLLRAYLGFLEISAFRTFNPNKSLVKSGFTTYAILLRRALGLSEYNWDDNINDSQNYNSEPNLELSPLQIWKKGHWVFLVFSQALNLSLNRLVDAIGNNQLDQAKVEFETAAELQYASGAAMKLTGNFTREKYESEIRPTMITGNPQSLVQSENLSGLMMWDHNYLINVICQEKLLPIMKNLPTQLEAEHEKFVLAYKCGLSDGHKSICAEFGGGEIGSLIAASESSGALKNLKKFEKVRSKILDPQGRVTGECPVTQTLRAKASMEMIQSWKKRKKTQHHPHPES</sequence>
<accession>A0AAV3XMD4</accession>
<reference evidence="1" key="1">
    <citation type="submission" date="2019-10" db="EMBL/GenBank/DDBJ databases">
        <title>Draft genome sequece of Microseira wollei NIES-4236.</title>
        <authorList>
            <person name="Yamaguchi H."/>
            <person name="Suzuki S."/>
            <person name="Kawachi M."/>
        </authorList>
    </citation>
    <scope>NUCLEOTIDE SEQUENCE</scope>
    <source>
        <strain evidence="1">NIES-4236</strain>
    </source>
</reference>
<dbReference type="AlphaFoldDB" id="A0AAV3XMD4"/>
<keyword evidence="2" id="KW-1185">Reference proteome</keyword>
<organism evidence="1 2">
    <name type="scientific">Microseira wollei NIES-4236</name>
    <dbReference type="NCBI Taxonomy" id="2530354"/>
    <lineage>
        <taxon>Bacteria</taxon>
        <taxon>Bacillati</taxon>
        <taxon>Cyanobacteriota</taxon>
        <taxon>Cyanophyceae</taxon>
        <taxon>Oscillatoriophycideae</taxon>
        <taxon>Aerosakkonematales</taxon>
        <taxon>Aerosakkonemataceae</taxon>
        <taxon>Microseira</taxon>
    </lineage>
</organism>
<protein>
    <submittedName>
        <fullName evidence="1">Uncharacterized protein</fullName>
    </submittedName>
</protein>